<sequence length="1274" mass="145218">MDQRLEKLEQYQKEMQDRLQLQMQERLDKMKQEMSEKMRESQEDIVAKLTRLITKGGDKGKGPMADVDEGNDDELFYPPGFTPPHERAQAEYPRKSTVTIMPQQFRAGVSNLQTGPGFNPENNPINSVIPDFDKVVEKKRVKEELPRQLEERCKWLEEKFKAMEVTESYRGIDVKELSLVPDLVLPHQFKMPEFEKYNGTTCPEAHVTMFCRRMAGYMIENAIKSGKIDAGESNRRSASKRKENEVNNASMYNKGYSKSVTVSQPGKVAANQQSSSRQEAGTRRNTERPQFTPILMSYRELYRNLYDAHVVSPFYLKPLQPPYPKWYDANAQCDYHVGITGHSIENCTAFKKLVERLIGMGVVKFDEATKAENPLPNHTDSGINMMGEDRKIKADITDVKTPLRWVWKEMVKRGLIASEESCEKRRNYCEFHCKMGHEIQECTEFRAVVQGMMDNKEMEFCEGVQRENHVCTSELVLGVPKANHLVVIISRPKNSEAGARVAPKVIIQKPTVFTYKDNKRVPWNYNCNVTIPGKEDAINKEDHDEEGHHEQMKARVEPIRKETSVEKKKNVVEPELLVNEPIKEEEAREFLKFIKHSEYSVVEQLYKQPAHISVLALLLNSEGHRNALLKVLNETYVADDISINKLDRLVGNISADNFISFSDDEIPPGGMGSTRALHITVRCKGCILPGVLVDNGSALNVLPLSTLNRLPVDSSHMKSCQNVVRAFDGTERRVMGRIGIPSLIGPTIYEVEFLVMDIKPSYSCLLGRPWIHSAGAVLSSLHQKLKLVSEGRVVTIDAEEDIIASVTNDAPYLETSDDAIECSFCFLEFVNATFIFEGNKIPMPRISKTTKMGLQLTVGKGALPGKGLGRYLQGRVKVPVLKGKYDRFGLGYKPDFKQMRMEREKKQMRRRARLTGDEVEWEPMTFPHLSKTFVSGGFVHPGMLGVRSINMELGSIHAVYEEAMRGRALPDIHPYESERELNNWTAEEIPVVFRISSESHDINDANVTLTNLESPFERNMCLEGSHDFEDNEDCGLSPDLLKMVERAEKQILPHKESIEIVILEEGYAGLSTDIVVHCLPIRENCKPVQQKLRRMRPDIVLKIKEEVQKQFDARFLQEVKYSEWVANIVPVPKKDGKVRMCVDYRDSNKASPKDNFPLPHIDTLIKMHPEDMRKSQHDETGRKERAIYYLSKNFTDCEMRYSPIEKLCSALNGRMARWKILLSEFDIVYVNQKAVKGSAIADFLASRALEDYEPLSFDFPNEDLICVAATEESP</sequence>
<feature type="region of interest" description="Disordered" evidence="2">
    <location>
        <begin position="230"/>
        <end position="250"/>
    </location>
</feature>
<evidence type="ECO:0000313" key="3">
    <source>
        <dbReference type="Proteomes" id="UP000818029"/>
    </source>
</evidence>
<dbReference type="Gene3D" id="3.10.10.10">
    <property type="entry name" value="HIV Type 1 Reverse Transcriptase, subunit A, domain 1"/>
    <property type="match status" value="1"/>
</dbReference>
<feature type="compositionally biased region" description="Basic and acidic residues" evidence="2">
    <location>
        <begin position="230"/>
        <end position="245"/>
    </location>
</feature>
<dbReference type="Gene3D" id="2.40.70.10">
    <property type="entry name" value="Acid Proteases"/>
    <property type="match status" value="1"/>
</dbReference>
<name>A0ABM3AP60_GOSHI</name>
<reference evidence="3" key="1">
    <citation type="journal article" date="2020" name="Nat. Genet.">
        <title>Genomic diversifications of five Gossypium allopolyploid species and their impact on cotton improvement.</title>
        <authorList>
            <person name="Chen Z.J."/>
            <person name="Sreedasyam A."/>
            <person name="Ando A."/>
            <person name="Song Q."/>
            <person name="De Santiago L.M."/>
            <person name="Hulse-Kemp A.M."/>
            <person name="Ding M."/>
            <person name="Ye W."/>
            <person name="Kirkbride R.C."/>
            <person name="Jenkins J."/>
            <person name="Plott C."/>
            <person name="Lovell J."/>
            <person name="Lin Y.M."/>
            <person name="Vaughn R."/>
            <person name="Liu B."/>
            <person name="Simpson S."/>
            <person name="Scheffler B.E."/>
            <person name="Wen L."/>
            <person name="Saski C.A."/>
            <person name="Grover C.E."/>
            <person name="Hu G."/>
            <person name="Conover J.L."/>
            <person name="Carlson J.W."/>
            <person name="Shu S."/>
            <person name="Boston L.B."/>
            <person name="Williams M."/>
            <person name="Peterson D.G."/>
            <person name="McGee K."/>
            <person name="Jones D.C."/>
            <person name="Wendel J.F."/>
            <person name="Stelly D.M."/>
            <person name="Grimwood J."/>
            <person name="Schmutz J."/>
        </authorList>
    </citation>
    <scope>NUCLEOTIDE SEQUENCE [LARGE SCALE GENOMIC DNA]</scope>
    <source>
        <strain evidence="3">cv. TM-1</strain>
    </source>
</reference>
<feature type="compositionally biased region" description="Polar residues" evidence="2">
    <location>
        <begin position="263"/>
        <end position="279"/>
    </location>
</feature>
<dbReference type="PANTHER" id="PTHR32108:SF5">
    <property type="entry name" value="DYNACTIN SUBUNIT 1-LIKE"/>
    <property type="match status" value="1"/>
</dbReference>
<proteinExistence type="predicted"/>
<reference evidence="4" key="2">
    <citation type="submission" date="2025-08" db="UniProtKB">
        <authorList>
            <consortium name="RefSeq"/>
        </authorList>
    </citation>
    <scope>IDENTIFICATION</scope>
</reference>
<dbReference type="Proteomes" id="UP000818029">
    <property type="component" value="Chromosome D09"/>
</dbReference>
<evidence type="ECO:0000313" key="4">
    <source>
        <dbReference type="RefSeq" id="XP_040956101.1"/>
    </source>
</evidence>
<gene>
    <name evidence="4" type="primary">LOC121220733</name>
</gene>
<accession>A0ABM3AP60</accession>
<dbReference type="PANTHER" id="PTHR32108">
    <property type="entry name" value="DNA-DIRECTED RNA POLYMERASE SUBUNIT ALPHA"/>
    <property type="match status" value="1"/>
</dbReference>
<dbReference type="GeneID" id="121220733"/>
<feature type="coiled-coil region" evidence="1">
    <location>
        <begin position="5"/>
        <end position="44"/>
    </location>
</feature>
<keyword evidence="3" id="KW-1185">Reference proteome</keyword>
<evidence type="ECO:0000256" key="1">
    <source>
        <dbReference type="SAM" id="Coils"/>
    </source>
</evidence>
<dbReference type="InterPro" id="IPR043502">
    <property type="entry name" value="DNA/RNA_pol_sf"/>
</dbReference>
<organism evidence="3 4">
    <name type="scientific">Gossypium hirsutum</name>
    <name type="common">Upland cotton</name>
    <name type="synonym">Gossypium mexicanum</name>
    <dbReference type="NCBI Taxonomy" id="3635"/>
    <lineage>
        <taxon>Eukaryota</taxon>
        <taxon>Viridiplantae</taxon>
        <taxon>Streptophyta</taxon>
        <taxon>Embryophyta</taxon>
        <taxon>Tracheophyta</taxon>
        <taxon>Spermatophyta</taxon>
        <taxon>Magnoliopsida</taxon>
        <taxon>eudicotyledons</taxon>
        <taxon>Gunneridae</taxon>
        <taxon>Pentapetalae</taxon>
        <taxon>rosids</taxon>
        <taxon>malvids</taxon>
        <taxon>Malvales</taxon>
        <taxon>Malvaceae</taxon>
        <taxon>Malvoideae</taxon>
        <taxon>Gossypium</taxon>
    </lineage>
</organism>
<keyword evidence="1" id="KW-0175">Coiled coil</keyword>
<dbReference type="SUPFAM" id="SSF56672">
    <property type="entry name" value="DNA/RNA polymerases"/>
    <property type="match status" value="1"/>
</dbReference>
<dbReference type="InterPro" id="IPR021109">
    <property type="entry name" value="Peptidase_aspartic_dom_sf"/>
</dbReference>
<evidence type="ECO:0000256" key="2">
    <source>
        <dbReference type="SAM" id="MobiDB-lite"/>
    </source>
</evidence>
<evidence type="ECO:0008006" key="5">
    <source>
        <dbReference type="Google" id="ProtNLM"/>
    </source>
</evidence>
<feature type="region of interest" description="Disordered" evidence="2">
    <location>
        <begin position="263"/>
        <end position="287"/>
    </location>
</feature>
<dbReference type="RefSeq" id="XP_040956101.1">
    <property type="nucleotide sequence ID" value="XM_041100167.1"/>
</dbReference>
<protein>
    <recommendedName>
        <fullName evidence="5">G-patch domain-containing protein</fullName>
    </recommendedName>
</protein>
<dbReference type="CDD" id="cd00303">
    <property type="entry name" value="retropepsin_like"/>
    <property type="match status" value="1"/>
</dbReference>